<accession>A0AAV7TU98</accession>
<organism evidence="2 3">
    <name type="scientific">Pleurodeles waltl</name>
    <name type="common">Iberian ribbed newt</name>
    <dbReference type="NCBI Taxonomy" id="8319"/>
    <lineage>
        <taxon>Eukaryota</taxon>
        <taxon>Metazoa</taxon>
        <taxon>Chordata</taxon>
        <taxon>Craniata</taxon>
        <taxon>Vertebrata</taxon>
        <taxon>Euteleostomi</taxon>
        <taxon>Amphibia</taxon>
        <taxon>Batrachia</taxon>
        <taxon>Caudata</taxon>
        <taxon>Salamandroidea</taxon>
        <taxon>Salamandridae</taxon>
        <taxon>Pleurodelinae</taxon>
        <taxon>Pleurodeles</taxon>
    </lineage>
</organism>
<protein>
    <submittedName>
        <fullName evidence="2">Uncharacterized protein</fullName>
    </submittedName>
</protein>
<reference evidence="2" key="1">
    <citation type="journal article" date="2022" name="bioRxiv">
        <title>Sequencing and chromosome-scale assembly of the giantPleurodeles waltlgenome.</title>
        <authorList>
            <person name="Brown T."/>
            <person name="Elewa A."/>
            <person name="Iarovenko S."/>
            <person name="Subramanian E."/>
            <person name="Araus A.J."/>
            <person name="Petzold A."/>
            <person name="Susuki M."/>
            <person name="Suzuki K.-i.T."/>
            <person name="Hayashi T."/>
            <person name="Toyoda A."/>
            <person name="Oliveira C."/>
            <person name="Osipova E."/>
            <person name="Leigh N.D."/>
            <person name="Simon A."/>
            <person name="Yun M.H."/>
        </authorList>
    </citation>
    <scope>NUCLEOTIDE SEQUENCE</scope>
    <source>
        <strain evidence="2">20211129_DDA</strain>
        <tissue evidence="2">Liver</tissue>
    </source>
</reference>
<name>A0AAV7TU98_PLEWA</name>
<evidence type="ECO:0000313" key="3">
    <source>
        <dbReference type="Proteomes" id="UP001066276"/>
    </source>
</evidence>
<evidence type="ECO:0000313" key="2">
    <source>
        <dbReference type="EMBL" id="KAJ1179826.1"/>
    </source>
</evidence>
<proteinExistence type="predicted"/>
<evidence type="ECO:0000256" key="1">
    <source>
        <dbReference type="SAM" id="MobiDB-lite"/>
    </source>
</evidence>
<dbReference type="AlphaFoldDB" id="A0AAV7TU98"/>
<gene>
    <name evidence="2" type="ORF">NDU88_005059</name>
</gene>
<sequence length="236" mass="25300">MSCVVFTSATHVVSESSAGAIPIEALVGFDSFLVNKKSVTLYPWLGWERVLSRAAGANGDQFLTRKERAHQLQPRGLRGAGHAGPRREKGGCGERSGTWSGGSSSCGWLAPLLRPAPPALSVAPAESLGVRGAQRSGAAGTLSPGGGAAAGVAMGIAGVAAWCARTWLRWLCWLSWRQRGIRREVRQVSRKSGVRHSQDFFTVSTRVPLPVPGSWCTPAAWWALYFGYCLYCFLLQ</sequence>
<dbReference type="Proteomes" id="UP001066276">
    <property type="component" value="Chromosome 3_2"/>
</dbReference>
<dbReference type="EMBL" id="JANPWB010000006">
    <property type="protein sequence ID" value="KAJ1179826.1"/>
    <property type="molecule type" value="Genomic_DNA"/>
</dbReference>
<keyword evidence="3" id="KW-1185">Reference proteome</keyword>
<comment type="caution">
    <text evidence="2">The sequence shown here is derived from an EMBL/GenBank/DDBJ whole genome shotgun (WGS) entry which is preliminary data.</text>
</comment>
<feature type="region of interest" description="Disordered" evidence="1">
    <location>
        <begin position="67"/>
        <end position="101"/>
    </location>
</feature>